<proteinExistence type="predicted"/>
<dbReference type="InterPro" id="IPR032830">
    <property type="entry name" value="XPB/Ssl2_N"/>
</dbReference>
<evidence type="ECO:0000259" key="1">
    <source>
        <dbReference type="Pfam" id="PF13625"/>
    </source>
</evidence>
<accession>A0A6J6BL96</accession>
<organism evidence="2">
    <name type="scientific">freshwater metagenome</name>
    <dbReference type="NCBI Taxonomy" id="449393"/>
    <lineage>
        <taxon>unclassified sequences</taxon>
        <taxon>metagenomes</taxon>
        <taxon>ecological metagenomes</taxon>
    </lineage>
</organism>
<reference evidence="2" key="1">
    <citation type="submission" date="2020-05" db="EMBL/GenBank/DDBJ databases">
        <authorList>
            <person name="Chiriac C."/>
            <person name="Salcher M."/>
            <person name="Ghai R."/>
            <person name="Kavagutti S V."/>
        </authorList>
    </citation>
    <scope>NUCLEOTIDE SEQUENCE</scope>
</reference>
<protein>
    <submittedName>
        <fullName evidence="2">Unannotated protein</fullName>
    </submittedName>
</protein>
<gene>
    <name evidence="2" type="ORF">UFOPK1413_00654</name>
</gene>
<dbReference type="EMBL" id="CAEZSG010000092">
    <property type="protein sequence ID" value="CAB4539484.1"/>
    <property type="molecule type" value="Genomic_DNA"/>
</dbReference>
<evidence type="ECO:0000313" key="2">
    <source>
        <dbReference type="EMBL" id="CAB4539484.1"/>
    </source>
</evidence>
<name>A0A6J6BL96_9ZZZZ</name>
<dbReference type="Pfam" id="PF13625">
    <property type="entry name" value="Helicase_C_3"/>
    <property type="match status" value="1"/>
</dbReference>
<dbReference type="AlphaFoldDB" id="A0A6J6BL96"/>
<sequence>MSHRELEALVLTRRWQLGKQHDLHDLADTLLSTESIVPTLRSLARPELVAITSGKAGDHARNILLADATGLPYPEVAALLPALLDQPTPIDKEAVGDSTSIALHSVVALRDLVEWVAGEPLTMGATGGLLRAEEKILAAGLVVSEEDAIALARIAEAAGLVRTIDRRLYATTRGIALSDDLVALWSSAFGAIVADLGPSALETCAAVGRLDEQFLEWLLPLRITHESDILRRVINESRLFGLTAGGTTELGRIALAGIDSVSNFFAPLLPELQTSVYVLDDLSIIAPGPITTDTAQFLAQISRLETRGLAPKRRLDPALILRAVATGTSVESIVARLTKLSLTPVSAAVTSTIADIANNGRFITLNGTGTDTAAKASHPELGEMLLSDPRLQRLAPVKVDDLSVLYGASRLRVETALVENRYTVVAPTVDPVIVEPSAPTSLLELAQHLFETGLGSTHLERALITAGKTRTKVTLLVETSSGNKTITLEPRHVANGRVRGLDTVADVERTLPISAIIELLAVGE</sequence>
<feature type="domain" description="Helicase XPB/Ssl2 N-terminal" evidence="1">
    <location>
        <begin position="277"/>
        <end position="395"/>
    </location>
</feature>